<evidence type="ECO:0000313" key="3">
    <source>
        <dbReference type="Proteomes" id="UP000193978"/>
    </source>
</evidence>
<dbReference type="PANTHER" id="PTHR46637:SF1">
    <property type="entry name" value="BLL5188 PROTEIN"/>
    <property type="match status" value="1"/>
</dbReference>
<dbReference type="AlphaFoldDB" id="A0A1W6MYY3"/>
<proteinExistence type="predicted"/>
<dbReference type="KEGG" id="mbry:B1812_18795"/>
<dbReference type="InterPro" id="IPR052909">
    <property type="entry name" value="Transposase_6_like"/>
</dbReference>
<dbReference type="InterPro" id="IPR025161">
    <property type="entry name" value="IS402-like_dom"/>
</dbReference>
<protein>
    <submittedName>
        <fullName evidence="2">Transposase</fullName>
    </submittedName>
</protein>
<accession>A0A1W6MYY3</accession>
<keyword evidence="3" id="KW-1185">Reference proteome</keyword>
<feature type="domain" description="Insertion element IS402-like" evidence="1">
    <location>
        <begin position="6"/>
        <end position="76"/>
    </location>
</feature>
<evidence type="ECO:0000313" key="2">
    <source>
        <dbReference type="EMBL" id="ARN82801.1"/>
    </source>
</evidence>
<name>A0A1W6MYY3_9HYPH</name>
<dbReference type="Pfam" id="PF13340">
    <property type="entry name" value="DUF4096"/>
    <property type="match status" value="1"/>
</dbReference>
<organism evidence="2 3">
    <name type="scientific">Methylocystis bryophila</name>
    <dbReference type="NCBI Taxonomy" id="655015"/>
    <lineage>
        <taxon>Bacteria</taxon>
        <taxon>Pseudomonadati</taxon>
        <taxon>Pseudomonadota</taxon>
        <taxon>Alphaproteobacteria</taxon>
        <taxon>Hyphomicrobiales</taxon>
        <taxon>Methylocystaceae</taxon>
        <taxon>Methylocystis</taxon>
    </lineage>
</organism>
<dbReference type="Proteomes" id="UP000193978">
    <property type="component" value="Chromosome"/>
</dbReference>
<dbReference type="EMBL" id="CP019948">
    <property type="protein sequence ID" value="ARN82801.1"/>
    <property type="molecule type" value="Genomic_DNA"/>
</dbReference>
<dbReference type="STRING" id="655015.B1812_18795"/>
<evidence type="ECO:0000259" key="1">
    <source>
        <dbReference type="Pfam" id="PF13340"/>
    </source>
</evidence>
<gene>
    <name evidence="2" type="ORF">B1812_18795</name>
</gene>
<dbReference type="PANTHER" id="PTHR46637">
    <property type="entry name" value="TIS1421-TRANSPOSASE PROTEIN A"/>
    <property type="match status" value="1"/>
</dbReference>
<sequence length="124" mass="13988">MMSCYLTDERWTLIASRLPGKAGDPGCHGRDNRLFVEAVFWIARTGSPWRALPPHFGKWYTNYTRYRRWTQRGIWPGVLHALAAHGTCEYFFEGDAIRHAAKHPLTPEEASAAVSAARSSKKAA</sequence>
<dbReference type="RefSeq" id="WP_085772935.1">
    <property type="nucleotide sequence ID" value="NZ_AP027149.1"/>
</dbReference>
<reference evidence="2 3" key="1">
    <citation type="submission" date="2017-02" db="EMBL/GenBank/DDBJ databases">
        <authorList>
            <person name="Peterson S.W."/>
        </authorList>
    </citation>
    <scope>NUCLEOTIDE SEQUENCE [LARGE SCALE GENOMIC DNA]</scope>
    <source>
        <strain evidence="2 3">S285</strain>
    </source>
</reference>